<keyword evidence="7" id="KW-1185">Reference proteome</keyword>
<dbReference type="PANTHER" id="PTHR45886:SF11">
    <property type="entry name" value="NUCLEAR HORMONE RECEPTOR FAMILY-RELATED"/>
    <property type="match status" value="1"/>
</dbReference>
<organism evidence="6 7">
    <name type="scientific">Caenorhabditis elegans</name>
    <dbReference type="NCBI Taxonomy" id="6239"/>
    <lineage>
        <taxon>Eukaryota</taxon>
        <taxon>Metazoa</taxon>
        <taxon>Ecdysozoa</taxon>
        <taxon>Nematoda</taxon>
        <taxon>Chromadorea</taxon>
        <taxon>Rhabditida</taxon>
        <taxon>Rhabditina</taxon>
        <taxon>Rhabditomorpha</taxon>
        <taxon>Rhabditoidea</taxon>
        <taxon>Rhabditidae</taxon>
        <taxon>Peloderinae</taxon>
        <taxon>Caenorhabditis</taxon>
    </lineage>
</organism>
<dbReference type="InParanoid" id="Q9TZB4"/>
<evidence type="ECO:0000313" key="7">
    <source>
        <dbReference type="Proteomes" id="UP000001940"/>
    </source>
</evidence>
<gene>
    <name evidence="6 8" type="primary">nhr-280</name>
    <name evidence="8" type="ORF">C29F9.13</name>
    <name evidence="6" type="ORF">CELE_C29F9.13</name>
</gene>
<dbReference type="AGR" id="WB:WBGene00016227"/>
<dbReference type="AlphaFoldDB" id="Q9TZB4"/>
<dbReference type="InterPro" id="IPR035500">
    <property type="entry name" value="NHR-like_dom_sf"/>
</dbReference>
<accession>Q9TZB4</accession>
<evidence type="ECO:0000256" key="2">
    <source>
        <dbReference type="ARBA" id="ARBA00023015"/>
    </source>
</evidence>
<protein>
    <submittedName>
        <fullName evidence="6">Nuclear Hormone Receptor family</fullName>
    </submittedName>
</protein>
<dbReference type="RefSeq" id="NP_497150.1">
    <property type="nucleotide sequence ID" value="NM_064749.2"/>
</dbReference>
<proteinExistence type="inferred from homology"/>
<dbReference type="PhylomeDB" id="Q9TZB4"/>
<dbReference type="PANTHER" id="PTHR45886">
    <property type="entry name" value="NUCLEAR HORMONE RECEPTOR FAMILY-RELATED-RELATED"/>
    <property type="match status" value="1"/>
</dbReference>
<reference evidence="6 7" key="1">
    <citation type="journal article" date="1998" name="Science">
        <title>Genome sequence of the nematode C. elegans: a platform for investigating biology.</title>
        <authorList>
            <consortium name="The C. elegans sequencing consortium"/>
            <person name="Sulson J.E."/>
            <person name="Waterston R."/>
        </authorList>
    </citation>
    <scope>NUCLEOTIDE SEQUENCE [LARGE SCALE GENOMIC DNA]</scope>
    <source>
        <strain evidence="6 7">Bristol N2</strain>
    </source>
</reference>
<dbReference type="SMR" id="Q9TZB4"/>
<comment type="similarity">
    <text evidence="1">Belongs to the nuclear hormone receptor family.</text>
</comment>
<name>Q9TZB4_CAEEL</name>
<evidence type="ECO:0000256" key="4">
    <source>
        <dbReference type="ARBA" id="ARBA00023170"/>
    </source>
</evidence>
<dbReference type="WormBase" id="C29F9.13">
    <property type="protein sequence ID" value="CE08461"/>
    <property type="gene ID" value="WBGene00016227"/>
    <property type="gene designation" value="nhr-280"/>
</dbReference>
<dbReference type="HOGENOM" id="CLU_1807945_0_0_1"/>
<dbReference type="PIR" id="T33584">
    <property type="entry name" value="T33584"/>
</dbReference>
<dbReference type="Gene3D" id="1.10.565.10">
    <property type="entry name" value="Retinoid X Receptor"/>
    <property type="match status" value="1"/>
</dbReference>
<sequence>MLSGTRSRSSTKARKGTPRPPALSQSVYCGRRYTGPHTTFFFEITNDEYLLLSVLIFCNPALLQLSENGKLLLTIYRNLYCSALLQHCLLNNQKSGPARFTELLGVYQAIEVHYSDLANYIVLFQLNRPKVNQIVKNCFEAVT</sequence>
<keyword evidence="2" id="KW-0805">Transcription regulation</keyword>
<keyword evidence="4 6" id="KW-0675">Receptor</keyword>
<evidence type="ECO:0000256" key="5">
    <source>
        <dbReference type="SAM" id="MobiDB-lite"/>
    </source>
</evidence>
<evidence type="ECO:0000256" key="1">
    <source>
        <dbReference type="ARBA" id="ARBA00005993"/>
    </source>
</evidence>
<dbReference type="CTD" id="183029"/>
<dbReference type="SUPFAM" id="SSF48508">
    <property type="entry name" value="Nuclear receptor ligand-binding domain"/>
    <property type="match status" value="1"/>
</dbReference>
<dbReference type="KEGG" id="cel:CELE_C29F9.13"/>
<evidence type="ECO:0000313" key="6">
    <source>
        <dbReference type="EMBL" id="CCD66072.1"/>
    </source>
</evidence>
<dbReference type="EMBL" id="BX284603">
    <property type="protein sequence ID" value="CCD66072.1"/>
    <property type="molecule type" value="Genomic_DNA"/>
</dbReference>
<dbReference type="PaxDb" id="6239-C29F9.13"/>
<evidence type="ECO:0000256" key="3">
    <source>
        <dbReference type="ARBA" id="ARBA00023163"/>
    </source>
</evidence>
<dbReference type="Bgee" id="WBGene00016227">
    <property type="expression patterns" value="Expressed in embryo and 1 other cell type or tissue"/>
</dbReference>
<dbReference type="UCSC" id="C29F9.13">
    <property type="organism name" value="c. elegans"/>
</dbReference>
<keyword evidence="3" id="KW-0804">Transcription</keyword>
<dbReference type="GeneID" id="183029"/>
<feature type="region of interest" description="Disordered" evidence="5">
    <location>
        <begin position="1"/>
        <end position="24"/>
    </location>
</feature>
<evidence type="ECO:0000313" key="8">
    <source>
        <dbReference type="WormBase" id="C29F9.13"/>
    </source>
</evidence>
<dbReference type="Proteomes" id="UP000001940">
    <property type="component" value="Chromosome III"/>
</dbReference>